<dbReference type="GO" id="GO:0043565">
    <property type="term" value="F:sequence-specific DNA binding"/>
    <property type="evidence" value="ECO:0007669"/>
    <property type="project" value="InterPro"/>
</dbReference>
<dbReference type="PANTHER" id="PTHR46796:SF13">
    <property type="entry name" value="HTH-TYPE TRANSCRIPTIONAL ACTIVATOR RHAS"/>
    <property type="match status" value="1"/>
</dbReference>
<evidence type="ECO:0000256" key="1">
    <source>
        <dbReference type="ARBA" id="ARBA00023015"/>
    </source>
</evidence>
<dbReference type="PROSITE" id="PS01124">
    <property type="entry name" value="HTH_ARAC_FAMILY_2"/>
    <property type="match status" value="1"/>
</dbReference>
<keyword evidence="2" id="KW-0238">DNA-binding</keyword>
<dbReference type="KEGG" id="acoa:RB602_00935"/>
<keyword evidence="6" id="KW-1185">Reference proteome</keyword>
<keyword evidence="1" id="KW-0805">Transcription regulation</keyword>
<dbReference type="Proteomes" id="UP001302429">
    <property type="component" value="Chromosome"/>
</dbReference>
<dbReference type="Pfam" id="PF12833">
    <property type="entry name" value="HTH_18"/>
    <property type="match status" value="1"/>
</dbReference>
<evidence type="ECO:0000256" key="3">
    <source>
        <dbReference type="ARBA" id="ARBA00023163"/>
    </source>
</evidence>
<reference evidence="5 6" key="1">
    <citation type="submission" date="2023-10" db="EMBL/GenBank/DDBJ databases">
        <title>Complete genome sequence of a Sphingomonadaceae bacterium.</title>
        <authorList>
            <person name="Yan C."/>
        </authorList>
    </citation>
    <scope>NUCLEOTIDE SEQUENCE [LARGE SCALE GENOMIC DNA]</scope>
    <source>
        <strain evidence="5 6">SCSIO 66989</strain>
    </source>
</reference>
<gene>
    <name evidence="5" type="ORF">RB602_00935</name>
</gene>
<dbReference type="Pfam" id="PF20240">
    <property type="entry name" value="DUF6597"/>
    <property type="match status" value="1"/>
</dbReference>
<dbReference type="AlphaFoldDB" id="A0AA97F6W5"/>
<evidence type="ECO:0000313" key="5">
    <source>
        <dbReference type="EMBL" id="WOE75311.1"/>
    </source>
</evidence>
<dbReference type="PANTHER" id="PTHR46796">
    <property type="entry name" value="HTH-TYPE TRANSCRIPTIONAL ACTIVATOR RHAS-RELATED"/>
    <property type="match status" value="1"/>
</dbReference>
<dbReference type="InterPro" id="IPR050204">
    <property type="entry name" value="AraC_XylS_family_regulators"/>
</dbReference>
<evidence type="ECO:0000259" key="4">
    <source>
        <dbReference type="PROSITE" id="PS01124"/>
    </source>
</evidence>
<evidence type="ECO:0000256" key="2">
    <source>
        <dbReference type="ARBA" id="ARBA00023125"/>
    </source>
</evidence>
<protein>
    <submittedName>
        <fullName evidence="5">Helix-turn-helix domain-containing protein</fullName>
    </submittedName>
</protein>
<name>A0AA97F6W5_9SPHN</name>
<dbReference type="InterPro" id="IPR046532">
    <property type="entry name" value="DUF6597"/>
</dbReference>
<sequence length="279" mass="31143">MPSLEYYAPAPELRDYVSVYYHFDCPEAEFTDIERAALAQVRFLLVGEADLEFADGHKVHTKGPVLLGPTTGFYRFSIKGPFRMFGMGLLPAGWGAATSRSAADVADRAVCAEEFWPEAGDYLEQLRNAKTVQAMVTGANAILQGLVDLSSPDILTFTKMVDGWLAADPSPSVPELRTMTGLSDRQLARKVKQYYGVPPKYLSRKYRALRAARAMVDANDDDADYLRDAFYDQSHMIRELKIFAGMTPNELRYREGVVAKLIDQRSQFDGEISDLTTLT</sequence>
<dbReference type="GO" id="GO:0003700">
    <property type="term" value="F:DNA-binding transcription factor activity"/>
    <property type="evidence" value="ECO:0007669"/>
    <property type="project" value="InterPro"/>
</dbReference>
<dbReference type="Gene3D" id="1.10.10.60">
    <property type="entry name" value="Homeodomain-like"/>
    <property type="match status" value="1"/>
</dbReference>
<dbReference type="EMBL" id="CP136594">
    <property type="protein sequence ID" value="WOE75311.1"/>
    <property type="molecule type" value="Genomic_DNA"/>
</dbReference>
<proteinExistence type="predicted"/>
<accession>A0AA97F6W5</accession>
<feature type="domain" description="HTH araC/xylS-type" evidence="4">
    <location>
        <begin position="172"/>
        <end position="254"/>
    </location>
</feature>
<dbReference type="RefSeq" id="WP_317082105.1">
    <property type="nucleotide sequence ID" value="NZ_CP136594.1"/>
</dbReference>
<dbReference type="SMART" id="SM00342">
    <property type="entry name" value="HTH_ARAC"/>
    <property type="match status" value="1"/>
</dbReference>
<evidence type="ECO:0000313" key="6">
    <source>
        <dbReference type="Proteomes" id="UP001302429"/>
    </source>
</evidence>
<dbReference type="InterPro" id="IPR018060">
    <property type="entry name" value="HTH_AraC"/>
</dbReference>
<keyword evidence="3" id="KW-0804">Transcription</keyword>
<organism evidence="5 6">
    <name type="scientific">Alterisphingorhabdus coralli</name>
    <dbReference type="NCBI Taxonomy" id="3071408"/>
    <lineage>
        <taxon>Bacteria</taxon>
        <taxon>Pseudomonadati</taxon>
        <taxon>Pseudomonadota</taxon>
        <taxon>Alphaproteobacteria</taxon>
        <taxon>Sphingomonadales</taxon>
        <taxon>Sphingomonadaceae</taxon>
        <taxon>Alterisphingorhabdus (ex Yan et al. 2024)</taxon>
    </lineage>
</organism>